<dbReference type="OrthoDB" id="3980895at2759"/>
<evidence type="ECO:0000256" key="2">
    <source>
        <dbReference type="ARBA" id="ARBA00008860"/>
    </source>
</evidence>
<dbReference type="InterPro" id="IPR036736">
    <property type="entry name" value="ACP-like_sf"/>
</dbReference>
<sequence length="311" mass="35605">MAAKIRDHSAMCAHQHVQVFVCVCIVDDLVPFGVEPVQQLCPGFAQLLKFGSYTEVDFYLVSNMIRTRTLNVAARQFHSSASRASILDYFKFYKKKETEPQVPVKDTKQVIKEIETRTQAPVAANTVVMLGKHNSEYSDKKLRQQAMEGFVLSSWIPAKSEFSKKNVQPELYKDQITEILTSVFQRHVPATPASELKLDNLALRFKLLKDVQIKFGLSIPDFKLSQLDSFSTIRDYLYQRLDPEGFVIDEKVPDAVHFRPGEFDGTNITVGKYVFESQKKKEVKKLYRKARHAERKSINEALASEKKQFSD</sequence>
<evidence type="ECO:0000256" key="6">
    <source>
        <dbReference type="ARBA" id="ARBA00035183"/>
    </source>
</evidence>
<comment type="subcellular location">
    <subcellularLocation>
        <location evidence="1">Mitochondrion</location>
    </subcellularLocation>
</comment>
<keyword evidence="8" id="KW-1185">Reference proteome</keyword>
<reference evidence="7" key="2">
    <citation type="submission" date="2021-01" db="EMBL/GenBank/DDBJ databases">
        <authorList>
            <person name="Schikora-Tamarit M.A."/>
        </authorList>
    </citation>
    <scope>NUCLEOTIDE SEQUENCE</scope>
    <source>
        <strain evidence="7">CBS6075</strain>
    </source>
</reference>
<gene>
    <name evidence="7" type="ORF">OGAPHI_002551</name>
</gene>
<keyword evidence="3" id="KW-0689">Ribosomal protein</keyword>
<evidence type="ECO:0000256" key="5">
    <source>
        <dbReference type="ARBA" id="ARBA00023274"/>
    </source>
</evidence>
<evidence type="ECO:0000256" key="3">
    <source>
        <dbReference type="ARBA" id="ARBA00022980"/>
    </source>
</evidence>
<comment type="caution">
    <text evidence="7">The sequence shown here is derived from an EMBL/GenBank/DDBJ whole genome shotgun (WGS) entry which is preliminary data.</text>
</comment>
<dbReference type="Pfam" id="PF10501">
    <property type="entry name" value="Ribosomal_L50"/>
    <property type="match status" value="1"/>
</dbReference>
<dbReference type="GeneID" id="70234518"/>
<dbReference type="AlphaFoldDB" id="A0A9P8T8A4"/>
<name>A0A9P8T8A4_9ASCO</name>
<dbReference type="RefSeq" id="XP_046063210.1">
    <property type="nucleotide sequence ID" value="XM_046203433.1"/>
</dbReference>
<proteinExistence type="inferred from homology"/>
<comment type="similarity">
    <text evidence="2">Belongs to the mitochondrion-specific ribosomal protein mL50 family.</text>
</comment>
<keyword evidence="5" id="KW-0687">Ribonucleoprotein</keyword>
<evidence type="ECO:0000313" key="8">
    <source>
        <dbReference type="Proteomes" id="UP000769157"/>
    </source>
</evidence>
<organism evidence="7 8">
    <name type="scientific">Ogataea philodendri</name>
    <dbReference type="NCBI Taxonomy" id="1378263"/>
    <lineage>
        <taxon>Eukaryota</taxon>
        <taxon>Fungi</taxon>
        <taxon>Dikarya</taxon>
        <taxon>Ascomycota</taxon>
        <taxon>Saccharomycotina</taxon>
        <taxon>Pichiomycetes</taxon>
        <taxon>Pichiales</taxon>
        <taxon>Pichiaceae</taxon>
        <taxon>Ogataea</taxon>
    </lineage>
</organism>
<evidence type="ECO:0000256" key="4">
    <source>
        <dbReference type="ARBA" id="ARBA00023128"/>
    </source>
</evidence>
<protein>
    <recommendedName>
        <fullName evidence="6">Large ribosomal subunit protein mL50</fullName>
    </recommendedName>
</protein>
<dbReference type="Proteomes" id="UP000769157">
    <property type="component" value="Unassembled WGS sequence"/>
</dbReference>
<keyword evidence="4" id="KW-0496">Mitochondrion</keyword>
<dbReference type="EMBL" id="JAEUBE010000158">
    <property type="protein sequence ID" value="KAH3668796.1"/>
    <property type="molecule type" value="Genomic_DNA"/>
</dbReference>
<dbReference type="Gene3D" id="1.10.1200.10">
    <property type="entry name" value="ACP-like"/>
    <property type="match status" value="1"/>
</dbReference>
<reference evidence="7" key="1">
    <citation type="journal article" date="2021" name="Open Biol.">
        <title>Shared evolutionary footprints suggest mitochondrial oxidative damage underlies multiple complex I losses in fungi.</title>
        <authorList>
            <person name="Schikora-Tamarit M.A."/>
            <person name="Marcet-Houben M."/>
            <person name="Nosek J."/>
            <person name="Gabaldon T."/>
        </authorList>
    </citation>
    <scope>NUCLEOTIDE SEQUENCE</scope>
    <source>
        <strain evidence="7">CBS6075</strain>
    </source>
</reference>
<evidence type="ECO:0000256" key="1">
    <source>
        <dbReference type="ARBA" id="ARBA00004173"/>
    </source>
</evidence>
<dbReference type="InterPro" id="IPR018305">
    <property type="entry name" value="Ribosomal_m50"/>
</dbReference>
<dbReference type="GO" id="GO:0005739">
    <property type="term" value="C:mitochondrion"/>
    <property type="evidence" value="ECO:0007669"/>
    <property type="project" value="UniProtKB-SubCell"/>
</dbReference>
<dbReference type="GO" id="GO:1990904">
    <property type="term" value="C:ribonucleoprotein complex"/>
    <property type="evidence" value="ECO:0007669"/>
    <property type="project" value="UniProtKB-KW"/>
</dbReference>
<accession>A0A9P8T8A4</accession>
<evidence type="ECO:0000313" key="7">
    <source>
        <dbReference type="EMBL" id="KAH3668796.1"/>
    </source>
</evidence>
<dbReference type="GO" id="GO:0005840">
    <property type="term" value="C:ribosome"/>
    <property type="evidence" value="ECO:0007669"/>
    <property type="project" value="UniProtKB-KW"/>
</dbReference>